<sequence length="98" mass="11630">MICYNLVSEALRLMCDQVSRSLFFKNKAINPFRYLGVFHIFSFNRTIRRVNSPQKDIMSLTACSKKRWSACLANVVLFDTIDEFEHDENIYWEENIVK</sequence>
<dbReference type="AlphaFoldDB" id="A0A8X6QZT5"/>
<gene>
    <name evidence="1" type="ORF">NPIL_518611</name>
</gene>
<evidence type="ECO:0000313" key="1">
    <source>
        <dbReference type="EMBL" id="GFU48228.1"/>
    </source>
</evidence>
<name>A0A8X6QZT5_NEPPI</name>
<dbReference type="EMBL" id="BMAW01037388">
    <property type="protein sequence ID" value="GFU48228.1"/>
    <property type="molecule type" value="Genomic_DNA"/>
</dbReference>
<proteinExistence type="predicted"/>
<accession>A0A8X6QZT5</accession>
<organism evidence="1 2">
    <name type="scientific">Nephila pilipes</name>
    <name type="common">Giant wood spider</name>
    <name type="synonym">Nephila maculata</name>
    <dbReference type="NCBI Taxonomy" id="299642"/>
    <lineage>
        <taxon>Eukaryota</taxon>
        <taxon>Metazoa</taxon>
        <taxon>Ecdysozoa</taxon>
        <taxon>Arthropoda</taxon>
        <taxon>Chelicerata</taxon>
        <taxon>Arachnida</taxon>
        <taxon>Araneae</taxon>
        <taxon>Araneomorphae</taxon>
        <taxon>Entelegynae</taxon>
        <taxon>Araneoidea</taxon>
        <taxon>Nephilidae</taxon>
        <taxon>Nephila</taxon>
    </lineage>
</organism>
<protein>
    <submittedName>
        <fullName evidence="1">Uncharacterized protein</fullName>
    </submittedName>
</protein>
<keyword evidence="2" id="KW-1185">Reference proteome</keyword>
<dbReference type="Proteomes" id="UP000887013">
    <property type="component" value="Unassembled WGS sequence"/>
</dbReference>
<reference evidence="1" key="1">
    <citation type="submission" date="2020-08" db="EMBL/GenBank/DDBJ databases">
        <title>Multicomponent nature underlies the extraordinary mechanical properties of spider dragline silk.</title>
        <authorList>
            <person name="Kono N."/>
            <person name="Nakamura H."/>
            <person name="Mori M."/>
            <person name="Yoshida Y."/>
            <person name="Ohtoshi R."/>
            <person name="Malay A.D."/>
            <person name="Moran D.A.P."/>
            <person name="Tomita M."/>
            <person name="Numata K."/>
            <person name="Arakawa K."/>
        </authorList>
    </citation>
    <scope>NUCLEOTIDE SEQUENCE</scope>
</reference>
<comment type="caution">
    <text evidence="1">The sequence shown here is derived from an EMBL/GenBank/DDBJ whole genome shotgun (WGS) entry which is preliminary data.</text>
</comment>
<evidence type="ECO:0000313" key="2">
    <source>
        <dbReference type="Proteomes" id="UP000887013"/>
    </source>
</evidence>